<protein>
    <submittedName>
        <fullName evidence="2">Uncharacterized protein</fullName>
    </submittedName>
</protein>
<organism evidence="2 3">
    <name type="scientific">Neogobius melanostomus</name>
    <name type="common">round goby</name>
    <dbReference type="NCBI Taxonomy" id="47308"/>
    <lineage>
        <taxon>Eukaryota</taxon>
        <taxon>Metazoa</taxon>
        <taxon>Chordata</taxon>
        <taxon>Craniata</taxon>
        <taxon>Vertebrata</taxon>
        <taxon>Euteleostomi</taxon>
        <taxon>Actinopterygii</taxon>
        <taxon>Neopterygii</taxon>
        <taxon>Teleostei</taxon>
        <taxon>Neoteleostei</taxon>
        <taxon>Acanthomorphata</taxon>
        <taxon>Gobiaria</taxon>
        <taxon>Gobiiformes</taxon>
        <taxon>Gobioidei</taxon>
        <taxon>Gobiidae</taxon>
        <taxon>Benthophilinae</taxon>
        <taxon>Neogobiini</taxon>
        <taxon>Neogobius</taxon>
    </lineage>
</organism>
<feature type="region of interest" description="Disordered" evidence="1">
    <location>
        <begin position="115"/>
        <end position="144"/>
    </location>
</feature>
<evidence type="ECO:0000256" key="1">
    <source>
        <dbReference type="SAM" id="MobiDB-lite"/>
    </source>
</evidence>
<dbReference type="InterPro" id="IPR053309">
    <property type="entry name" value="Balbiani_Body_Formation"/>
</dbReference>
<feature type="region of interest" description="Disordered" evidence="1">
    <location>
        <begin position="163"/>
        <end position="198"/>
    </location>
</feature>
<dbReference type="AlphaFoldDB" id="A0A8C6WNH3"/>
<dbReference type="PANTHER" id="PTHR38654:SF1">
    <property type="entry name" value="BUCKY BALL"/>
    <property type="match status" value="1"/>
</dbReference>
<dbReference type="PANTHER" id="PTHR38654">
    <property type="entry name" value="BUCKY BALL-RELATED"/>
    <property type="match status" value="1"/>
</dbReference>
<keyword evidence="3" id="KW-1185">Reference proteome</keyword>
<feature type="region of interest" description="Disordered" evidence="1">
    <location>
        <begin position="1"/>
        <end position="35"/>
    </location>
</feature>
<dbReference type="Ensembl" id="ENSNMLT00000022744.1">
    <property type="protein sequence ID" value="ENSNMLP00000020270.1"/>
    <property type="gene ID" value="ENSNMLG00000013218.1"/>
</dbReference>
<sequence length="464" mass="51780">MAFTVSTSHKSRNSTEFELAPHSMGSGGQQRNHHPRPFFYVQPPSQPYYMPQYQQWQMNNPYGQYRNAAGFPSAGFNFGRPCVNPYQYMQYPGFIYPNAPLYPMDVRRMFEPRFPSPHWDTSGRPPPPHPPEHRETASSGAQTDPSDAIAKLIQRLDKMQTGAELDSGVASQSSAMFSPTEEKKSKQQKAGLNVARGESCAETPFSTIAVYDGDSSLRSLEEDEEEPPLDSSSVQEDNAEKAEEQVVPIETTQNAADIQKDVDGTDQNVPPSDELQEHTAKSNVKIRSNIVYLNLSRLIFAVRDKLKSREAHLEEKAVDIFQDSASFQILKLPFELSSEAKGLSPLTRSPYYYNYLRTPSTHERMSVLSPSLDELSSRDEMFSTDLEEVELFPRRVYAGGRRLAEVVCAGGGGSDVDEIWTIGSKRFVCACCGKSLPRGAAMRSKVHCSKVYLDEGGDSDDEGR</sequence>
<evidence type="ECO:0000313" key="2">
    <source>
        <dbReference type="Ensembl" id="ENSNMLP00000020270.1"/>
    </source>
</evidence>
<reference evidence="2" key="1">
    <citation type="submission" date="2025-08" db="UniProtKB">
        <authorList>
            <consortium name="Ensembl"/>
        </authorList>
    </citation>
    <scope>IDENTIFICATION</scope>
</reference>
<evidence type="ECO:0000313" key="3">
    <source>
        <dbReference type="Proteomes" id="UP000694523"/>
    </source>
</evidence>
<feature type="region of interest" description="Disordered" evidence="1">
    <location>
        <begin position="216"/>
        <end position="244"/>
    </location>
</feature>
<proteinExistence type="predicted"/>
<accession>A0A8C6WNH3</accession>
<dbReference type="Proteomes" id="UP000694523">
    <property type="component" value="Unplaced"/>
</dbReference>
<name>A0A8C6WNH3_9GOBI</name>
<reference evidence="2" key="2">
    <citation type="submission" date="2025-09" db="UniProtKB">
        <authorList>
            <consortium name="Ensembl"/>
        </authorList>
    </citation>
    <scope>IDENTIFICATION</scope>
</reference>